<gene>
    <name evidence="1" type="ORF">K505DRAFT_413252</name>
</gene>
<organism evidence="1 2">
    <name type="scientific">Melanomma pulvis-pyrius CBS 109.77</name>
    <dbReference type="NCBI Taxonomy" id="1314802"/>
    <lineage>
        <taxon>Eukaryota</taxon>
        <taxon>Fungi</taxon>
        <taxon>Dikarya</taxon>
        <taxon>Ascomycota</taxon>
        <taxon>Pezizomycotina</taxon>
        <taxon>Dothideomycetes</taxon>
        <taxon>Pleosporomycetidae</taxon>
        <taxon>Pleosporales</taxon>
        <taxon>Melanommataceae</taxon>
        <taxon>Melanomma</taxon>
    </lineage>
</organism>
<sequence length="469" mass="54503">MACLEDLSDKILSIIFQFHFRLLSWRLKDFTDSQLYKNVTVGDDEDLIDATNRFVECLMNHTDNRSRYVRNFTVASFKGDSSSSCLNTDVFVKLIERFQAPAQFSWNVDTPMAKEILDAFHTHRPNARLCVKTNVFDSVLLSSPQLYRLDFTVACQERFTTNTISLFRRLKNVLVQSRSLRILWLDIYRMPPLEELTIEARDYSFDSDHYYQWLECMDWKKLRRLSFGFHRPGDFFAGLVNQTPKLQSLKFGYSSDSVVKAPTPEPHEQFIAECQSTGEFIKSLGSLKELAVQCHTMDHGQDLWEIIAEKHEKSLWRLGIGSWCILSENIITYKQLNLLYSHFTCLTHLDIDLTLGYKNGFASLGHLKVSAMCRDREDDVLVSKPESPHDLLSELWDAFFDHDPTSELVTITLRFWRWAVNHREGPSGVKKHIFYAGGKPNDEFKILFHGKSDKVNVYDVRFPHCDSIF</sequence>
<dbReference type="OrthoDB" id="3556572at2759"/>
<dbReference type="Proteomes" id="UP000799757">
    <property type="component" value="Unassembled WGS sequence"/>
</dbReference>
<dbReference type="SUPFAM" id="SSF52047">
    <property type="entry name" value="RNI-like"/>
    <property type="match status" value="1"/>
</dbReference>
<dbReference type="EMBL" id="MU001754">
    <property type="protein sequence ID" value="KAF2800021.1"/>
    <property type="molecule type" value="Genomic_DNA"/>
</dbReference>
<accession>A0A6A6XTX8</accession>
<evidence type="ECO:0000313" key="2">
    <source>
        <dbReference type="Proteomes" id="UP000799757"/>
    </source>
</evidence>
<proteinExistence type="predicted"/>
<evidence type="ECO:0000313" key="1">
    <source>
        <dbReference type="EMBL" id="KAF2800021.1"/>
    </source>
</evidence>
<reference evidence="1" key="1">
    <citation type="journal article" date="2020" name="Stud. Mycol.">
        <title>101 Dothideomycetes genomes: a test case for predicting lifestyles and emergence of pathogens.</title>
        <authorList>
            <person name="Haridas S."/>
            <person name="Albert R."/>
            <person name="Binder M."/>
            <person name="Bloem J."/>
            <person name="Labutti K."/>
            <person name="Salamov A."/>
            <person name="Andreopoulos B."/>
            <person name="Baker S."/>
            <person name="Barry K."/>
            <person name="Bills G."/>
            <person name="Bluhm B."/>
            <person name="Cannon C."/>
            <person name="Castanera R."/>
            <person name="Culley D."/>
            <person name="Daum C."/>
            <person name="Ezra D."/>
            <person name="Gonzalez J."/>
            <person name="Henrissat B."/>
            <person name="Kuo A."/>
            <person name="Liang C."/>
            <person name="Lipzen A."/>
            <person name="Lutzoni F."/>
            <person name="Magnuson J."/>
            <person name="Mondo S."/>
            <person name="Nolan M."/>
            <person name="Ohm R."/>
            <person name="Pangilinan J."/>
            <person name="Park H.-J."/>
            <person name="Ramirez L."/>
            <person name="Alfaro M."/>
            <person name="Sun H."/>
            <person name="Tritt A."/>
            <person name="Yoshinaga Y."/>
            <person name="Zwiers L.-H."/>
            <person name="Turgeon B."/>
            <person name="Goodwin S."/>
            <person name="Spatafora J."/>
            <person name="Crous P."/>
            <person name="Grigoriev I."/>
        </authorList>
    </citation>
    <scope>NUCLEOTIDE SEQUENCE</scope>
    <source>
        <strain evidence="1">CBS 109.77</strain>
    </source>
</reference>
<protein>
    <submittedName>
        <fullName evidence="1">Uncharacterized protein</fullName>
    </submittedName>
</protein>
<keyword evidence="2" id="KW-1185">Reference proteome</keyword>
<name>A0A6A6XTX8_9PLEO</name>
<dbReference type="InterPro" id="IPR032675">
    <property type="entry name" value="LRR_dom_sf"/>
</dbReference>
<dbReference type="Gene3D" id="3.80.10.10">
    <property type="entry name" value="Ribonuclease Inhibitor"/>
    <property type="match status" value="1"/>
</dbReference>
<dbReference type="AlphaFoldDB" id="A0A6A6XTX8"/>